<gene>
    <name evidence="1" type="ORF">QAD02_024171</name>
</gene>
<accession>A0ACC2Q053</accession>
<dbReference type="Proteomes" id="UP001239111">
    <property type="component" value="Chromosome 1"/>
</dbReference>
<dbReference type="EMBL" id="CM056741">
    <property type="protein sequence ID" value="KAJ8688376.1"/>
    <property type="molecule type" value="Genomic_DNA"/>
</dbReference>
<name>A0ACC2Q053_9HYME</name>
<proteinExistence type="predicted"/>
<comment type="caution">
    <text evidence="1">The sequence shown here is derived from an EMBL/GenBank/DDBJ whole genome shotgun (WGS) entry which is preliminary data.</text>
</comment>
<reference evidence="1" key="1">
    <citation type="submission" date="2023-04" db="EMBL/GenBank/DDBJ databases">
        <title>A chromosome-level genome assembly of the parasitoid wasp Eretmocerus hayati.</title>
        <authorList>
            <person name="Zhong Y."/>
            <person name="Liu S."/>
            <person name="Liu Y."/>
        </authorList>
    </citation>
    <scope>NUCLEOTIDE SEQUENCE</scope>
    <source>
        <strain evidence="1">ZJU_SS_LIU_2023</strain>
    </source>
</reference>
<evidence type="ECO:0000313" key="2">
    <source>
        <dbReference type="Proteomes" id="UP001239111"/>
    </source>
</evidence>
<evidence type="ECO:0000313" key="1">
    <source>
        <dbReference type="EMBL" id="KAJ8688376.1"/>
    </source>
</evidence>
<keyword evidence="2" id="KW-1185">Reference proteome</keyword>
<protein>
    <submittedName>
        <fullName evidence="1">Uncharacterized protein</fullName>
    </submittedName>
</protein>
<organism evidence="1 2">
    <name type="scientific">Eretmocerus hayati</name>
    <dbReference type="NCBI Taxonomy" id="131215"/>
    <lineage>
        <taxon>Eukaryota</taxon>
        <taxon>Metazoa</taxon>
        <taxon>Ecdysozoa</taxon>
        <taxon>Arthropoda</taxon>
        <taxon>Hexapoda</taxon>
        <taxon>Insecta</taxon>
        <taxon>Pterygota</taxon>
        <taxon>Neoptera</taxon>
        <taxon>Endopterygota</taxon>
        <taxon>Hymenoptera</taxon>
        <taxon>Apocrita</taxon>
        <taxon>Proctotrupomorpha</taxon>
        <taxon>Chalcidoidea</taxon>
        <taxon>Aphelinidae</taxon>
        <taxon>Aphelininae</taxon>
        <taxon>Eretmocerus</taxon>
    </lineage>
</organism>
<sequence>MHIAASPKTSYCTDGECLRENSSSDFKEDSVREYYVKNPRPSRILTRYGQPRARTRQNHGHHQRSDHTYAAVTDSNIVVFPNKYSSEQQDRQSSSNRSTSWESIPIQDEKTNIKTDPRCYSSISDRVCELESCEGIIIDLVEHEIEDTDAKTSWLCNLRLEYQPDIRNPKLQTEEDAHSCTSRSTQSQFWEPNDGLRQCHRKLKGNTRKSKTASSLLDNSEVTKQVQENKNRWIAALALMELAQPR</sequence>